<dbReference type="PANTHER" id="PTHR23421">
    <property type="entry name" value="BETA-GALACTOSIDASE RELATED"/>
    <property type="match status" value="1"/>
</dbReference>
<evidence type="ECO:0000256" key="1">
    <source>
        <dbReference type="ARBA" id="ARBA00001412"/>
    </source>
</evidence>
<dbReference type="GO" id="GO:0005975">
    <property type="term" value="P:carbohydrate metabolic process"/>
    <property type="evidence" value="ECO:0007669"/>
    <property type="project" value="InterPro"/>
</dbReference>
<dbReference type="InterPro" id="IPR005162">
    <property type="entry name" value="Retrotrans_gag_dom"/>
</dbReference>
<feature type="region of interest" description="Disordered" evidence="10">
    <location>
        <begin position="578"/>
        <end position="600"/>
    </location>
</feature>
<feature type="chain" id="PRO_5041294354" description="Beta-galactosidase" evidence="11">
    <location>
        <begin position="26"/>
        <end position="617"/>
    </location>
</feature>
<organism evidence="13 14">
    <name type="scientific">Taxus chinensis</name>
    <name type="common">Chinese yew</name>
    <name type="synonym">Taxus wallichiana var. chinensis</name>
    <dbReference type="NCBI Taxonomy" id="29808"/>
    <lineage>
        <taxon>Eukaryota</taxon>
        <taxon>Viridiplantae</taxon>
        <taxon>Streptophyta</taxon>
        <taxon>Embryophyta</taxon>
        <taxon>Tracheophyta</taxon>
        <taxon>Spermatophyta</taxon>
        <taxon>Pinopsida</taxon>
        <taxon>Pinidae</taxon>
        <taxon>Conifers II</taxon>
        <taxon>Cupressales</taxon>
        <taxon>Taxaceae</taxon>
        <taxon>Taxus</taxon>
    </lineage>
</organism>
<evidence type="ECO:0000256" key="11">
    <source>
        <dbReference type="SAM" id="SignalP"/>
    </source>
</evidence>
<reference evidence="13 14" key="1">
    <citation type="journal article" date="2021" name="Nat. Plants">
        <title>The Taxus genome provides insights into paclitaxel biosynthesis.</title>
        <authorList>
            <person name="Xiong X."/>
            <person name="Gou J."/>
            <person name="Liao Q."/>
            <person name="Li Y."/>
            <person name="Zhou Q."/>
            <person name="Bi G."/>
            <person name="Li C."/>
            <person name="Du R."/>
            <person name="Wang X."/>
            <person name="Sun T."/>
            <person name="Guo L."/>
            <person name="Liang H."/>
            <person name="Lu P."/>
            <person name="Wu Y."/>
            <person name="Zhang Z."/>
            <person name="Ro D.K."/>
            <person name="Shang Y."/>
            <person name="Huang S."/>
            <person name="Yan J."/>
        </authorList>
    </citation>
    <scope>NUCLEOTIDE SEQUENCE [LARGE SCALE GENOMIC DNA]</scope>
    <source>
        <strain evidence="13">Ta-2019</strain>
    </source>
</reference>
<keyword evidence="7" id="KW-0862">Zinc</keyword>
<comment type="caution">
    <text evidence="13">The sequence shown here is derived from an EMBL/GenBank/DDBJ whole genome shotgun (WGS) entry which is preliminary data.</text>
</comment>
<keyword evidence="6 8" id="KW-0326">Glycosidase</keyword>
<dbReference type="Pfam" id="PF01301">
    <property type="entry name" value="Glyco_hydro_35"/>
    <property type="match status" value="1"/>
</dbReference>
<evidence type="ECO:0000256" key="9">
    <source>
        <dbReference type="RuleBase" id="RU003679"/>
    </source>
</evidence>
<dbReference type="EMBL" id="JAHRHJ020003813">
    <property type="protein sequence ID" value="KAH9288849.1"/>
    <property type="molecule type" value="Genomic_DNA"/>
</dbReference>
<dbReference type="InterPro" id="IPR017853">
    <property type="entry name" value="GH"/>
</dbReference>
<dbReference type="InterPro" id="IPR019801">
    <property type="entry name" value="Glyco_hydro_35_CS"/>
</dbReference>
<dbReference type="InterPro" id="IPR001878">
    <property type="entry name" value="Znf_CCHC"/>
</dbReference>
<dbReference type="GO" id="GO:0008270">
    <property type="term" value="F:zinc ion binding"/>
    <property type="evidence" value="ECO:0007669"/>
    <property type="project" value="UniProtKB-KW"/>
</dbReference>
<name>A0AA38F0I2_TAXCH</name>
<keyword evidence="7" id="KW-0479">Metal-binding</keyword>
<evidence type="ECO:0000256" key="3">
    <source>
        <dbReference type="ARBA" id="ARBA00012756"/>
    </source>
</evidence>
<dbReference type="PROSITE" id="PS50158">
    <property type="entry name" value="ZF_CCHC"/>
    <property type="match status" value="1"/>
</dbReference>
<evidence type="ECO:0000313" key="13">
    <source>
        <dbReference type="EMBL" id="KAH9288849.1"/>
    </source>
</evidence>
<keyword evidence="5 8" id="KW-0378">Hydrolase</keyword>
<dbReference type="InterPro" id="IPR031330">
    <property type="entry name" value="Gly_Hdrlase_35_cat"/>
</dbReference>
<evidence type="ECO:0000256" key="2">
    <source>
        <dbReference type="ARBA" id="ARBA00009809"/>
    </source>
</evidence>
<dbReference type="PRINTS" id="PR00742">
    <property type="entry name" value="GLHYDRLASE35"/>
</dbReference>
<dbReference type="FunFam" id="3.20.20.80:FF:000006">
    <property type="entry name" value="Beta-galactosidase"/>
    <property type="match status" value="1"/>
</dbReference>
<dbReference type="Proteomes" id="UP000824469">
    <property type="component" value="Unassembled WGS sequence"/>
</dbReference>
<keyword evidence="14" id="KW-1185">Reference proteome</keyword>
<dbReference type="Gene3D" id="4.10.60.10">
    <property type="entry name" value="Zinc finger, CCHC-type"/>
    <property type="match status" value="1"/>
</dbReference>
<dbReference type="AlphaFoldDB" id="A0AA38F0I2"/>
<evidence type="ECO:0000256" key="6">
    <source>
        <dbReference type="ARBA" id="ARBA00023295"/>
    </source>
</evidence>
<feature type="signal peptide" evidence="11">
    <location>
        <begin position="1"/>
        <end position="25"/>
    </location>
</feature>
<dbReference type="Gene3D" id="3.20.20.80">
    <property type="entry name" value="Glycosidases"/>
    <property type="match status" value="1"/>
</dbReference>
<evidence type="ECO:0000313" key="14">
    <source>
        <dbReference type="Proteomes" id="UP000824469"/>
    </source>
</evidence>
<dbReference type="GO" id="GO:0004565">
    <property type="term" value="F:beta-galactosidase activity"/>
    <property type="evidence" value="ECO:0007669"/>
    <property type="project" value="UniProtKB-EC"/>
</dbReference>
<feature type="domain" description="CCHC-type" evidence="12">
    <location>
        <begin position="562"/>
        <end position="577"/>
    </location>
</feature>
<evidence type="ECO:0000256" key="8">
    <source>
        <dbReference type="RuleBase" id="RU000675"/>
    </source>
</evidence>
<comment type="similarity">
    <text evidence="2 9">Belongs to the glycosyl hydrolase 35 family.</text>
</comment>
<evidence type="ECO:0000259" key="12">
    <source>
        <dbReference type="PROSITE" id="PS50158"/>
    </source>
</evidence>
<dbReference type="GO" id="GO:0003676">
    <property type="term" value="F:nucleic acid binding"/>
    <property type="evidence" value="ECO:0007669"/>
    <property type="project" value="InterPro"/>
</dbReference>
<evidence type="ECO:0000256" key="4">
    <source>
        <dbReference type="ARBA" id="ARBA00022729"/>
    </source>
</evidence>
<proteinExistence type="inferred from homology"/>
<dbReference type="Pfam" id="PF03732">
    <property type="entry name" value="Retrotrans_gag"/>
    <property type="match status" value="1"/>
</dbReference>
<dbReference type="InterPro" id="IPR036875">
    <property type="entry name" value="Znf_CCHC_sf"/>
</dbReference>
<protein>
    <recommendedName>
        <fullName evidence="3 8">Beta-galactosidase</fullName>
        <ecNumber evidence="3 8">3.2.1.23</ecNumber>
    </recommendedName>
</protein>
<sequence>MAMASINQFLHVLLFSFLFFKQCEGGNVSYDHRAIVINGQRRILISGSIHYPRSTPEMWPDLIQKSKDGGLDVIETYVFWDNHEPVQGQYYFEERFDLVRFVKTVQQAGLFVHLRIGPYACAEWNYGGFPIWLHFIPGIEFRTDNDPFKKEMQQFTTKIVDMMKKEKLFAPQGGPIILCQVENEYELVEDYYGEPALSYVKWAASMAVGLNTGVPWVMCRQRNAPDPIINTCNGFYCDGFVPNSIYKPAFWTENYVGWFQSFGGTVPYRPVEDLAFSVARFFETGGTLQNYYMYHGGTNFGRTAGGPFVATSYDYDAPIDEYAQSNEDASSFIQEFKRSCICNGLIRREQSTEFFPTFLDGSALRWFETLGDNVKNSWDLLTESFLEEFGEQQKYADLIIEITKLSQGEKEKIRDYHARVLELRRKLDAQIRKKRLEDGLTNGVDNLLCKHFILGMKPEIRRVKYDRPATIEQAKEIARRQEESMEEEPKEIVTKVEPTPAPLVQNPQPLPVSTNISPSTSTEYEDLLKKMGQLTINLLQGKEFSSQGGDRGPKRNISEVVCYGCYKKGHYKYNCPDRASTSGKGDNDKGKTPVNSFDVVDKSRNNEVDVFVTKRKK</sequence>
<accession>A0AA38F0I2</accession>
<dbReference type="SUPFAM" id="SSF51445">
    <property type="entry name" value="(Trans)glycosidases"/>
    <property type="match status" value="1"/>
</dbReference>
<evidence type="ECO:0000256" key="7">
    <source>
        <dbReference type="PROSITE-ProRule" id="PRU00047"/>
    </source>
</evidence>
<keyword evidence="7" id="KW-0863">Zinc-finger</keyword>
<evidence type="ECO:0000256" key="5">
    <source>
        <dbReference type="ARBA" id="ARBA00022801"/>
    </source>
</evidence>
<comment type="catalytic activity">
    <reaction evidence="1 8">
        <text>Hydrolysis of terminal non-reducing beta-D-galactose residues in beta-D-galactosides.</text>
        <dbReference type="EC" id="3.2.1.23"/>
    </reaction>
</comment>
<dbReference type="EC" id="3.2.1.23" evidence="3 8"/>
<keyword evidence="4 11" id="KW-0732">Signal</keyword>
<evidence type="ECO:0000256" key="10">
    <source>
        <dbReference type="SAM" id="MobiDB-lite"/>
    </source>
</evidence>
<dbReference type="PROSITE" id="PS01182">
    <property type="entry name" value="GLYCOSYL_HYDROL_F35"/>
    <property type="match status" value="1"/>
</dbReference>
<gene>
    <name evidence="13" type="ORF">KI387_032966</name>
</gene>
<dbReference type="InterPro" id="IPR001944">
    <property type="entry name" value="Glycoside_Hdrlase_35"/>
</dbReference>
<dbReference type="SUPFAM" id="SSF57756">
    <property type="entry name" value="Retrovirus zinc finger-like domains"/>
    <property type="match status" value="1"/>
</dbReference>